<dbReference type="RefSeq" id="WP_420069297.1">
    <property type="nucleotide sequence ID" value="NZ_JBCHKQ010000002.1"/>
</dbReference>
<dbReference type="InterPro" id="IPR001130">
    <property type="entry name" value="TatD-like"/>
</dbReference>
<evidence type="ECO:0000313" key="4">
    <source>
        <dbReference type="EMBL" id="MEM5947849.1"/>
    </source>
</evidence>
<sequence length="254" mass="29265">MLIDSHFHPVIMQEKGLNMTAIFSEMQRMDTKYAIAIATHPTEIQIIKNICNTQPYIYYASGIYPSFCTENYDIILEELENQLSTEKILAIGEIGLDYYHNYGTKEKQKKLFKKQLLLAEKHRKPVILHIRDSFEDVFICLKEAKLSSGGIAHCFSGNYKQAKTLLDMGFYISFAGNITYKNNTYLTDVLKKIPQDRILIETDSPFLSPLPVRGKPNTPLNTAYIMDFISDKLKIKRTSIETQIINNFKTLFKL</sequence>
<dbReference type="CDD" id="cd01310">
    <property type="entry name" value="TatD_DNAse"/>
    <property type="match status" value="1"/>
</dbReference>
<dbReference type="InterPro" id="IPR032466">
    <property type="entry name" value="Metal_Hydrolase"/>
</dbReference>
<keyword evidence="2" id="KW-0479">Metal-binding</keyword>
<organism evidence="4 5">
    <name type="scientific">Rarispira pelagica</name>
    <dbReference type="NCBI Taxonomy" id="3141764"/>
    <lineage>
        <taxon>Bacteria</taxon>
        <taxon>Pseudomonadati</taxon>
        <taxon>Spirochaetota</taxon>
        <taxon>Spirochaetia</taxon>
        <taxon>Winmispirales</taxon>
        <taxon>Winmispiraceae</taxon>
        <taxon>Rarispira</taxon>
    </lineage>
</organism>
<dbReference type="Proteomes" id="UP001466331">
    <property type="component" value="Unassembled WGS sequence"/>
</dbReference>
<keyword evidence="3 4" id="KW-0378">Hydrolase</keyword>
<dbReference type="Pfam" id="PF01026">
    <property type="entry name" value="TatD_DNase"/>
    <property type="match status" value="1"/>
</dbReference>
<evidence type="ECO:0000256" key="2">
    <source>
        <dbReference type="ARBA" id="ARBA00022723"/>
    </source>
</evidence>
<evidence type="ECO:0000313" key="5">
    <source>
        <dbReference type="Proteomes" id="UP001466331"/>
    </source>
</evidence>
<evidence type="ECO:0000256" key="3">
    <source>
        <dbReference type="ARBA" id="ARBA00022801"/>
    </source>
</evidence>
<proteinExistence type="inferred from homology"/>
<dbReference type="Gene3D" id="3.20.20.140">
    <property type="entry name" value="Metal-dependent hydrolases"/>
    <property type="match status" value="1"/>
</dbReference>
<dbReference type="SUPFAM" id="SSF51556">
    <property type="entry name" value="Metallo-dependent hydrolases"/>
    <property type="match status" value="1"/>
</dbReference>
<dbReference type="InterPro" id="IPR018228">
    <property type="entry name" value="DNase_TatD-rel_CS"/>
</dbReference>
<comment type="similarity">
    <text evidence="1">Belongs to the metallo-dependent hydrolases superfamily. TatD-type hydrolase family.</text>
</comment>
<dbReference type="NCBIfam" id="TIGR00010">
    <property type="entry name" value="YchF/TatD family DNA exonuclease"/>
    <property type="match status" value="1"/>
</dbReference>
<dbReference type="GO" id="GO:0016787">
    <property type="term" value="F:hydrolase activity"/>
    <property type="evidence" value="ECO:0007669"/>
    <property type="project" value="UniProtKB-KW"/>
</dbReference>
<accession>A0ABU9UBG6</accession>
<comment type="caution">
    <text evidence="4">The sequence shown here is derived from an EMBL/GenBank/DDBJ whole genome shotgun (WGS) entry which is preliminary data.</text>
</comment>
<evidence type="ECO:0000256" key="1">
    <source>
        <dbReference type="ARBA" id="ARBA00009275"/>
    </source>
</evidence>
<dbReference type="PANTHER" id="PTHR46124">
    <property type="entry name" value="D-AMINOACYL-TRNA DEACYLASE"/>
    <property type="match status" value="1"/>
</dbReference>
<reference evidence="4 5" key="1">
    <citation type="submission" date="2024-03" db="EMBL/GenBank/DDBJ databases">
        <title>Ignisphaera cupida sp. nov., a hyperthermophilic hydrolytic archaeon from a hot spring of Kamchatka, and proposal of Ignisphaeraceae fam. nov.</title>
        <authorList>
            <person name="Podosokorskaya O.A."/>
            <person name="Elcheninov A.G."/>
            <person name="Maltseva A.I."/>
            <person name="Zayulina K.S."/>
            <person name="Novikov A."/>
            <person name="Merkel A.Y."/>
        </authorList>
    </citation>
    <scope>NUCLEOTIDE SEQUENCE [LARGE SCALE GENOMIC DNA]</scope>
    <source>
        <strain evidence="4 5">38H-sp</strain>
    </source>
</reference>
<dbReference type="PROSITE" id="PS01091">
    <property type="entry name" value="TATD_3"/>
    <property type="match status" value="1"/>
</dbReference>
<keyword evidence="5" id="KW-1185">Reference proteome</keyword>
<dbReference type="PIRSF" id="PIRSF005902">
    <property type="entry name" value="DNase_TatD"/>
    <property type="match status" value="1"/>
</dbReference>
<protein>
    <submittedName>
        <fullName evidence="4">TatD family hydrolase</fullName>
    </submittedName>
</protein>
<gene>
    <name evidence="4" type="ORF">WKV44_04760</name>
</gene>
<dbReference type="EMBL" id="JBCHKQ010000002">
    <property type="protein sequence ID" value="MEM5947849.1"/>
    <property type="molecule type" value="Genomic_DNA"/>
</dbReference>
<dbReference type="InterPro" id="IPR015991">
    <property type="entry name" value="TatD/YcfH-like"/>
</dbReference>
<dbReference type="PANTHER" id="PTHR46124:SF2">
    <property type="entry name" value="D-AMINOACYL-TRNA DEACYLASE"/>
    <property type="match status" value="1"/>
</dbReference>
<name>A0ABU9UBG6_9SPIR</name>